<dbReference type="InterPro" id="IPR050553">
    <property type="entry name" value="Thioredoxin_ResA/DsbE_sf"/>
</dbReference>
<accession>A0AA37SN54</accession>
<dbReference type="Gene3D" id="3.40.30.10">
    <property type="entry name" value="Glutaredoxin"/>
    <property type="match status" value="1"/>
</dbReference>
<protein>
    <recommendedName>
        <fullName evidence="5">Thioredoxin domain-containing protein</fullName>
    </recommendedName>
</protein>
<dbReference type="Pfam" id="PF08534">
    <property type="entry name" value="Redoxin"/>
    <property type="match status" value="1"/>
</dbReference>
<dbReference type="GO" id="GO:0030313">
    <property type="term" value="C:cell envelope"/>
    <property type="evidence" value="ECO:0007669"/>
    <property type="project" value="UniProtKB-SubCell"/>
</dbReference>
<evidence type="ECO:0000313" key="6">
    <source>
        <dbReference type="EMBL" id="GLR16237.1"/>
    </source>
</evidence>
<dbReference type="EMBL" id="BSOH01000005">
    <property type="protein sequence ID" value="GLR16237.1"/>
    <property type="molecule type" value="Genomic_DNA"/>
</dbReference>
<dbReference type="RefSeq" id="WP_235293038.1">
    <property type="nucleotide sequence ID" value="NZ_BSOH01000005.1"/>
</dbReference>
<evidence type="ECO:0000256" key="1">
    <source>
        <dbReference type="ARBA" id="ARBA00004196"/>
    </source>
</evidence>
<evidence type="ECO:0000256" key="2">
    <source>
        <dbReference type="ARBA" id="ARBA00022748"/>
    </source>
</evidence>
<gene>
    <name evidence="6" type="ORF">GCM10007940_08520</name>
</gene>
<comment type="caution">
    <text evidence="6">The sequence shown here is derived from an EMBL/GenBank/DDBJ whole genome shotgun (WGS) entry which is preliminary data.</text>
</comment>
<dbReference type="InterPro" id="IPR036249">
    <property type="entry name" value="Thioredoxin-like_sf"/>
</dbReference>
<evidence type="ECO:0000259" key="5">
    <source>
        <dbReference type="PROSITE" id="PS51352"/>
    </source>
</evidence>
<keyword evidence="2" id="KW-0201">Cytochrome c-type biogenesis</keyword>
<reference evidence="6" key="1">
    <citation type="journal article" date="2014" name="Int. J. Syst. Evol. Microbiol.">
        <title>Complete genome sequence of Corynebacterium casei LMG S-19264T (=DSM 44701T), isolated from a smear-ripened cheese.</title>
        <authorList>
            <consortium name="US DOE Joint Genome Institute (JGI-PGF)"/>
            <person name="Walter F."/>
            <person name="Albersmeier A."/>
            <person name="Kalinowski J."/>
            <person name="Ruckert C."/>
        </authorList>
    </citation>
    <scope>NUCLEOTIDE SEQUENCE</scope>
    <source>
        <strain evidence="6">NBRC 108769</strain>
    </source>
</reference>
<keyword evidence="4" id="KW-0676">Redox-active center</keyword>
<evidence type="ECO:0000313" key="7">
    <source>
        <dbReference type="Proteomes" id="UP001156666"/>
    </source>
</evidence>
<comment type="subcellular location">
    <subcellularLocation>
        <location evidence="1">Cell envelope</location>
    </subcellularLocation>
</comment>
<sequence>MFKIIIGILVVGSMIAAGNMYSNKADDVEFVTSTDSLGQFVENLDFGATLYNGTHEDIVELLDALKSKYQGKAVILDLWGTFCGPCLSDFKNSPAKKKELLEMDVHVVYLCAGMSSNANEWKKIIKRDKLVGDHIYLDRRLSMAYREHFGIRNYPNYILLDTKGEFKQNIISAVGDISIERFKEHI</sequence>
<reference evidence="6" key="2">
    <citation type="submission" date="2023-01" db="EMBL/GenBank/DDBJ databases">
        <title>Draft genome sequence of Portibacter lacus strain NBRC 108769.</title>
        <authorList>
            <person name="Sun Q."/>
            <person name="Mori K."/>
        </authorList>
    </citation>
    <scope>NUCLEOTIDE SEQUENCE</scope>
    <source>
        <strain evidence="6">NBRC 108769</strain>
    </source>
</reference>
<keyword evidence="3" id="KW-1015">Disulfide bond</keyword>
<feature type="domain" description="Thioredoxin" evidence="5">
    <location>
        <begin position="35"/>
        <end position="186"/>
    </location>
</feature>
<dbReference type="Proteomes" id="UP001156666">
    <property type="component" value="Unassembled WGS sequence"/>
</dbReference>
<dbReference type="SUPFAM" id="SSF52833">
    <property type="entry name" value="Thioredoxin-like"/>
    <property type="match status" value="1"/>
</dbReference>
<proteinExistence type="predicted"/>
<dbReference type="GO" id="GO:0016491">
    <property type="term" value="F:oxidoreductase activity"/>
    <property type="evidence" value="ECO:0007669"/>
    <property type="project" value="InterPro"/>
</dbReference>
<evidence type="ECO:0000256" key="4">
    <source>
        <dbReference type="ARBA" id="ARBA00023284"/>
    </source>
</evidence>
<dbReference type="InterPro" id="IPR013740">
    <property type="entry name" value="Redoxin"/>
</dbReference>
<dbReference type="PROSITE" id="PS51352">
    <property type="entry name" value="THIOREDOXIN_2"/>
    <property type="match status" value="1"/>
</dbReference>
<dbReference type="GO" id="GO:0017004">
    <property type="term" value="P:cytochrome complex assembly"/>
    <property type="evidence" value="ECO:0007669"/>
    <property type="project" value="UniProtKB-KW"/>
</dbReference>
<evidence type="ECO:0000256" key="3">
    <source>
        <dbReference type="ARBA" id="ARBA00023157"/>
    </source>
</evidence>
<keyword evidence="7" id="KW-1185">Reference proteome</keyword>
<name>A0AA37SN54_9BACT</name>
<dbReference type="PANTHER" id="PTHR42852:SF6">
    <property type="entry name" value="THIOL:DISULFIDE INTERCHANGE PROTEIN DSBE"/>
    <property type="match status" value="1"/>
</dbReference>
<dbReference type="InterPro" id="IPR013766">
    <property type="entry name" value="Thioredoxin_domain"/>
</dbReference>
<dbReference type="PANTHER" id="PTHR42852">
    <property type="entry name" value="THIOL:DISULFIDE INTERCHANGE PROTEIN DSBE"/>
    <property type="match status" value="1"/>
</dbReference>
<organism evidence="6 7">
    <name type="scientific">Portibacter lacus</name>
    <dbReference type="NCBI Taxonomy" id="1099794"/>
    <lineage>
        <taxon>Bacteria</taxon>
        <taxon>Pseudomonadati</taxon>
        <taxon>Bacteroidota</taxon>
        <taxon>Saprospiria</taxon>
        <taxon>Saprospirales</taxon>
        <taxon>Haliscomenobacteraceae</taxon>
        <taxon>Portibacter</taxon>
    </lineage>
</organism>
<dbReference type="AlphaFoldDB" id="A0AA37SN54"/>